<evidence type="ECO:0000313" key="1">
    <source>
        <dbReference type="EMBL" id="GHO96180.1"/>
    </source>
</evidence>
<comment type="caution">
    <text evidence="1">The sequence shown here is derived from an EMBL/GenBank/DDBJ whole genome shotgun (WGS) entry which is preliminary data.</text>
</comment>
<gene>
    <name evidence="1" type="ORF">KSF_062280</name>
</gene>
<dbReference type="EMBL" id="BNJK01000001">
    <property type="protein sequence ID" value="GHO96180.1"/>
    <property type="molecule type" value="Genomic_DNA"/>
</dbReference>
<name>A0A8J3ISN0_9CHLR</name>
<dbReference type="AlphaFoldDB" id="A0A8J3ISN0"/>
<accession>A0A8J3ISN0</accession>
<proteinExistence type="predicted"/>
<evidence type="ECO:0000313" key="2">
    <source>
        <dbReference type="Proteomes" id="UP000597444"/>
    </source>
</evidence>
<reference evidence="1" key="1">
    <citation type="submission" date="2020-10" db="EMBL/GenBank/DDBJ databases">
        <title>Taxonomic study of unclassified bacteria belonging to the class Ktedonobacteria.</title>
        <authorList>
            <person name="Yabe S."/>
            <person name="Wang C.M."/>
            <person name="Zheng Y."/>
            <person name="Sakai Y."/>
            <person name="Cavaletti L."/>
            <person name="Monciardini P."/>
            <person name="Donadio S."/>
        </authorList>
    </citation>
    <scope>NUCLEOTIDE SEQUENCE</scope>
    <source>
        <strain evidence="1">ID150040</strain>
    </source>
</reference>
<sequence>MSPKFISFALSKEQICEFLGLTKATKIKKTTLVEQLLARIETNADEKARLLETFLYELAVEPFELEEILHCTPIERRRWVKEGKLPVLEYRTFRKSGHDLEYSVHDRREILLVSQDDIQQWRIVHRDKVRVNRQAAAQLALESRKVNQQRRQQFSQSWQQTIDEWRQKGSPELAQVLILAYWTIWASRWAKENQIKATRGIKHAELYAKRRDEWYERKNQAMFLLAQTSYARLSFYRPPDPDKHHLWLCQEHYEEKYEEYYESIWEYYYQNTRTVRQCPQCSVSYEKDYYALYYLEITSAVFPDLRFSFHMPYPIGRANLPKPQKLPHVEHTEQDGMFRFGRPLVDDEKIIYRERDVQAKFEQALAEAKQLPFLHKAPAEITTVPQDNIPVMP</sequence>
<protein>
    <submittedName>
        <fullName evidence="1">Uncharacterized protein</fullName>
    </submittedName>
</protein>
<dbReference type="RefSeq" id="WP_220206824.1">
    <property type="nucleotide sequence ID" value="NZ_BNJK01000001.1"/>
</dbReference>
<organism evidence="1 2">
    <name type="scientific">Reticulibacter mediterranei</name>
    <dbReference type="NCBI Taxonomy" id="2778369"/>
    <lineage>
        <taxon>Bacteria</taxon>
        <taxon>Bacillati</taxon>
        <taxon>Chloroflexota</taxon>
        <taxon>Ktedonobacteria</taxon>
        <taxon>Ktedonobacterales</taxon>
        <taxon>Reticulibacteraceae</taxon>
        <taxon>Reticulibacter</taxon>
    </lineage>
</organism>
<keyword evidence="2" id="KW-1185">Reference proteome</keyword>
<dbReference type="Proteomes" id="UP000597444">
    <property type="component" value="Unassembled WGS sequence"/>
</dbReference>